<evidence type="ECO:0000313" key="2">
    <source>
        <dbReference type="EMBL" id="CAI2719739.1"/>
    </source>
</evidence>
<organism evidence="2 3">
    <name type="scientific">Nitrospina watsonii</name>
    <dbReference type="NCBI Taxonomy" id="1323948"/>
    <lineage>
        <taxon>Bacteria</taxon>
        <taxon>Pseudomonadati</taxon>
        <taxon>Nitrospinota/Tectimicrobiota group</taxon>
        <taxon>Nitrospinota</taxon>
        <taxon>Nitrospinia</taxon>
        <taxon>Nitrospinales</taxon>
        <taxon>Nitrospinaceae</taxon>
        <taxon>Nitrospina</taxon>
    </lineage>
</organism>
<name>A0ABN8W4A6_9BACT</name>
<gene>
    <name evidence="2" type="ORF">NSPWAT_2883</name>
</gene>
<proteinExistence type="predicted"/>
<dbReference type="EMBL" id="OX336137">
    <property type="protein sequence ID" value="CAI2719739.1"/>
    <property type="molecule type" value="Genomic_DNA"/>
</dbReference>
<feature type="region of interest" description="Disordered" evidence="1">
    <location>
        <begin position="49"/>
        <end position="69"/>
    </location>
</feature>
<accession>A0ABN8W4A6</accession>
<protein>
    <submittedName>
        <fullName evidence="2">Uncharacterized protein</fullName>
    </submittedName>
</protein>
<sequence>MNGGLIEEERVTVTLTAPDGSVKERFTIIKRKLLNAQDRFGRTVTMNSIQKEEPHCPPSPQPVTLECSH</sequence>
<reference evidence="2 3" key="1">
    <citation type="submission" date="2022-09" db="EMBL/GenBank/DDBJ databases">
        <authorList>
            <person name="Kop L."/>
        </authorList>
    </citation>
    <scope>NUCLEOTIDE SEQUENCE [LARGE SCALE GENOMIC DNA]</scope>
    <source>
        <strain evidence="2 3">347</strain>
    </source>
</reference>
<evidence type="ECO:0000256" key="1">
    <source>
        <dbReference type="SAM" id="MobiDB-lite"/>
    </source>
</evidence>
<dbReference type="Proteomes" id="UP001157733">
    <property type="component" value="Chromosome"/>
</dbReference>
<keyword evidence="3" id="KW-1185">Reference proteome</keyword>
<evidence type="ECO:0000313" key="3">
    <source>
        <dbReference type="Proteomes" id="UP001157733"/>
    </source>
</evidence>